<feature type="compositionally biased region" description="Acidic residues" evidence="1">
    <location>
        <begin position="423"/>
        <end position="441"/>
    </location>
</feature>
<sequence length="485" mass="53226">MMPMTIMIWVIGGVKLLRKLTRVERLGFWGNLQRERISTPSDTDDDTNDDNDFSSRRGKAVWKNDPSGKKGVLGKFAKRKRFDDGATHTDKGRRKAETVKKPVTSAKKMILGKSTDRKCVVSNTDEGSRTKTVHTHVLSGKKGILGGENNREKDYDDVAGFRRRCFRRGKNLVVEIEYTDLSYAGDNVDIEEGSSGDNVDIGEDRDEDVVDMNGIDGVNKSVSTSDLSDADDIGDVGGSDDVVDIDDGNGVNKSVSTSDLSDVGEDMDIIEDCGAEDAVGDKLDSDKVGGCDNADIGEGIHSDHVAVDNVGDIDIDEGNDHGEMGVTKEVHLGMSRKRRNLGTSSDKVTLRRSSSKSCFRNGGEQGKRHERGPELKKRYLEKVKSAVSDWKERDDRSNAELEKGFSERGKNVLNDANDKDVDGIDDYVEPDNEEDYEDSDEGNNKGEDGADEVGGKEEVQSVGVPPVKSLFGFFLNTIWEKDGNH</sequence>
<organism evidence="2 3">
    <name type="scientific">Coptis chinensis</name>
    <dbReference type="NCBI Taxonomy" id="261450"/>
    <lineage>
        <taxon>Eukaryota</taxon>
        <taxon>Viridiplantae</taxon>
        <taxon>Streptophyta</taxon>
        <taxon>Embryophyta</taxon>
        <taxon>Tracheophyta</taxon>
        <taxon>Spermatophyta</taxon>
        <taxon>Magnoliopsida</taxon>
        <taxon>Ranunculales</taxon>
        <taxon>Ranunculaceae</taxon>
        <taxon>Coptidoideae</taxon>
        <taxon>Coptis</taxon>
    </lineage>
</organism>
<feature type="region of interest" description="Disordered" evidence="1">
    <location>
        <begin position="37"/>
        <end position="69"/>
    </location>
</feature>
<feature type="compositionally biased region" description="Basic and acidic residues" evidence="1">
    <location>
        <begin position="442"/>
        <end position="459"/>
    </location>
</feature>
<feature type="compositionally biased region" description="Acidic residues" evidence="1">
    <location>
        <begin position="42"/>
        <end position="52"/>
    </location>
</feature>
<accession>A0A835MA76</accession>
<feature type="region of interest" description="Disordered" evidence="1">
    <location>
        <begin position="211"/>
        <end position="260"/>
    </location>
</feature>
<evidence type="ECO:0000313" key="3">
    <source>
        <dbReference type="Proteomes" id="UP000631114"/>
    </source>
</evidence>
<name>A0A835MA76_9MAGN</name>
<dbReference type="AlphaFoldDB" id="A0A835MA76"/>
<gene>
    <name evidence="2" type="ORF">IFM89_029431</name>
</gene>
<reference evidence="2 3" key="1">
    <citation type="submission" date="2020-10" db="EMBL/GenBank/DDBJ databases">
        <title>The Coptis chinensis genome and diversification of protoberbering-type alkaloids.</title>
        <authorList>
            <person name="Wang B."/>
            <person name="Shu S."/>
            <person name="Song C."/>
            <person name="Liu Y."/>
        </authorList>
    </citation>
    <scope>NUCLEOTIDE SEQUENCE [LARGE SCALE GENOMIC DNA]</scope>
    <source>
        <strain evidence="2">HL-2020</strain>
        <tissue evidence="2">Leaf</tissue>
    </source>
</reference>
<dbReference type="EMBL" id="JADFTS010000002">
    <property type="protein sequence ID" value="KAF9622147.1"/>
    <property type="molecule type" value="Genomic_DNA"/>
</dbReference>
<evidence type="ECO:0000313" key="2">
    <source>
        <dbReference type="EMBL" id="KAF9622147.1"/>
    </source>
</evidence>
<dbReference type="Proteomes" id="UP000631114">
    <property type="component" value="Unassembled WGS sequence"/>
</dbReference>
<feature type="compositionally biased region" description="Polar residues" evidence="1">
    <location>
        <begin position="341"/>
        <end position="358"/>
    </location>
</feature>
<feature type="region of interest" description="Disordered" evidence="1">
    <location>
        <begin position="316"/>
        <end position="462"/>
    </location>
</feature>
<protein>
    <submittedName>
        <fullName evidence="2">Uncharacterized protein</fullName>
    </submittedName>
</protein>
<feature type="compositionally biased region" description="Basic and acidic residues" evidence="1">
    <location>
        <begin position="365"/>
        <end position="422"/>
    </location>
</feature>
<comment type="caution">
    <text evidence="2">The sequence shown here is derived from an EMBL/GenBank/DDBJ whole genome shotgun (WGS) entry which is preliminary data.</text>
</comment>
<proteinExistence type="predicted"/>
<feature type="compositionally biased region" description="Basic and acidic residues" evidence="1">
    <location>
        <begin position="318"/>
        <end position="331"/>
    </location>
</feature>
<keyword evidence="3" id="KW-1185">Reference proteome</keyword>
<evidence type="ECO:0000256" key="1">
    <source>
        <dbReference type="SAM" id="MobiDB-lite"/>
    </source>
</evidence>